<feature type="domain" description="RRM" evidence="4">
    <location>
        <begin position="142"/>
        <end position="219"/>
    </location>
</feature>
<dbReference type="PANTHER" id="PTHR15241">
    <property type="entry name" value="TRANSFORMER-2-RELATED"/>
    <property type="match status" value="1"/>
</dbReference>
<dbReference type="STRING" id="121845.A0A1S4E863"/>
<dbReference type="InterPro" id="IPR035979">
    <property type="entry name" value="RBD_domain_sf"/>
</dbReference>
<keyword evidence="1 2" id="KW-0694">RNA-binding</keyword>
<dbReference type="SUPFAM" id="SSF54928">
    <property type="entry name" value="RNA-binding domain, RBD"/>
    <property type="match status" value="2"/>
</dbReference>
<dbReference type="AlphaFoldDB" id="A0A1S4E863"/>
<reference evidence="6" key="1">
    <citation type="submission" date="2025-08" db="UniProtKB">
        <authorList>
            <consortium name="RefSeq"/>
        </authorList>
    </citation>
    <scope>IDENTIFICATION</scope>
</reference>
<dbReference type="PROSITE" id="PS50102">
    <property type="entry name" value="RRM"/>
    <property type="match status" value="3"/>
</dbReference>
<dbReference type="RefSeq" id="XP_017298234.1">
    <property type="nucleotide sequence ID" value="XM_017442745.2"/>
</dbReference>
<feature type="domain" description="RRM" evidence="4">
    <location>
        <begin position="46"/>
        <end position="123"/>
    </location>
</feature>
<protein>
    <submittedName>
        <fullName evidence="6">Polyadenylate-binding protein 4-like</fullName>
    </submittedName>
</protein>
<dbReference type="GO" id="GO:0003723">
    <property type="term" value="F:RNA binding"/>
    <property type="evidence" value="ECO:0007669"/>
    <property type="project" value="UniProtKB-UniRule"/>
</dbReference>
<dbReference type="Pfam" id="PF00076">
    <property type="entry name" value="RRM_1"/>
    <property type="match status" value="3"/>
</dbReference>
<keyword evidence="5" id="KW-1185">Reference proteome</keyword>
<sequence length="344" mass="38494">MASNGKELQTEEKELASEPLASWDEGISDDEGARSNKENNKVYKENELHVNNLEPSVDNQALINEFKKFGTLRDVRVARNKNDESRGFAIIVFNTPAEAKKARVEMNGHLIGSKPVIITFVELKPGQRSKPVGPEEKQYKKDKVFVKNLVETVDEEELKSHFIKFGNIIEVKIVRDENGKSKGFGFIQFFSYKAAEKAIIEMNGRMIQHNSTFVSLAEIVPGKKVFPKVKPPLLQPARKNKIFVANLPSNINNSEFEELFARFGTITSSSLVSDKHIGFIEFIMPKHATHAVSTMNGHVFKSKPLKVTLSGTKPGVSITNPTKAPKKPAYIDEVKNVIGIKVQY</sequence>
<gene>
    <name evidence="6" type="primary">LOC103506147</name>
</gene>
<dbReference type="GeneID" id="103506147"/>
<dbReference type="SMART" id="SM00360">
    <property type="entry name" value="RRM"/>
    <property type="match status" value="3"/>
</dbReference>
<dbReference type="PANTHER" id="PTHR15241:SF390">
    <property type="entry name" value="POLYADENYLATE-BINDING PROTEIN"/>
    <property type="match status" value="1"/>
</dbReference>
<name>A0A1S4E863_DIACI</name>
<dbReference type="InterPro" id="IPR012677">
    <property type="entry name" value="Nucleotide-bd_a/b_plait_sf"/>
</dbReference>
<dbReference type="KEGG" id="dci:103506147"/>
<dbReference type="Gene3D" id="3.30.70.330">
    <property type="match status" value="3"/>
</dbReference>
<proteinExistence type="predicted"/>
<evidence type="ECO:0000313" key="5">
    <source>
        <dbReference type="Proteomes" id="UP000079169"/>
    </source>
</evidence>
<evidence type="ECO:0000256" key="2">
    <source>
        <dbReference type="PROSITE-ProRule" id="PRU00176"/>
    </source>
</evidence>
<accession>A0A1S4E863</accession>
<dbReference type="InterPro" id="IPR000504">
    <property type="entry name" value="RRM_dom"/>
</dbReference>
<dbReference type="Proteomes" id="UP000079169">
    <property type="component" value="Unplaced"/>
</dbReference>
<evidence type="ECO:0000256" key="1">
    <source>
        <dbReference type="ARBA" id="ARBA00022884"/>
    </source>
</evidence>
<feature type="domain" description="RRM" evidence="4">
    <location>
        <begin position="240"/>
        <end position="312"/>
    </location>
</feature>
<evidence type="ECO:0000259" key="4">
    <source>
        <dbReference type="PROSITE" id="PS50102"/>
    </source>
</evidence>
<evidence type="ECO:0000313" key="6">
    <source>
        <dbReference type="RefSeq" id="XP_017298234.1"/>
    </source>
</evidence>
<organism evidence="5 6">
    <name type="scientific">Diaphorina citri</name>
    <name type="common">Asian citrus psyllid</name>
    <dbReference type="NCBI Taxonomy" id="121845"/>
    <lineage>
        <taxon>Eukaryota</taxon>
        <taxon>Metazoa</taxon>
        <taxon>Ecdysozoa</taxon>
        <taxon>Arthropoda</taxon>
        <taxon>Hexapoda</taxon>
        <taxon>Insecta</taxon>
        <taxon>Pterygota</taxon>
        <taxon>Neoptera</taxon>
        <taxon>Paraneoptera</taxon>
        <taxon>Hemiptera</taxon>
        <taxon>Sternorrhyncha</taxon>
        <taxon>Psylloidea</taxon>
        <taxon>Psyllidae</taxon>
        <taxon>Diaphorininae</taxon>
        <taxon>Diaphorina</taxon>
    </lineage>
</organism>
<evidence type="ECO:0000256" key="3">
    <source>
        <dbReference type="SAM" id="MobiDB-lite"/>
    </source>
</evidence>
<dbReference type="PaxDb" id="121845-A0A1S4E863"/>
<feature type="region of interest" description="Disordered" evidence="3">
    <location>
        <begin position="1"/>
        <end position="39"/>
    </location>
</feature>